<protein>
    <submittedName>
        <fullName evidence="1">Uncharacterized protein</fullName>
    </submittedName>
</protein>
<sequence>MSGLALVIKGGGLDTGREGERDTWRRDIFIAV</sequence>
<dbReference type="AlphaFoldDB" id="A0A0E9UIB7"/>
<organism evidence="1">
    <name type="scientific">Anguilla anguilla</name>
    <name type="common">European freshwater eel</name>
    <name type="synonym">Muraena anguilla</name>
    <dbReference type="NCBI Taxonomy" id="7936"/>
    <lineage>
        <taxon>Eukaryota</taxon>
        <taxon>Metazoa</taxon>
        <taxon>Chordata</taxon>
        <taxon>Craniata</taxon>
        <taxon>Vertebrata</taxon>
        <taxon>Euteleostomi</taxon>
        <taxon>Actinopterygii</taxon>
        <taxon>Neopterygii</taxon>
        <taxon>Teleostei</taxon>
        <taxon>Anguilliformes</taxon>
        <taxon>Anguillidae</taxon>
        <taxon>Anguilla</taxon>
    </lineage>
</organism>
<proteinExistence type="predicted"/>
<accession>A0A0E9UIB7</accession>
<evidence type="ECO:0000313" key="1">
    <source>
        <dbReference type="EMBL" id="JAH65482.1"/>
    </source>
</evidence>
<dbReference type="EMBL" id="GBXM01043095">
    <property type="protein sequence ID" value="JAH65482.1"/>
    <property type="molecule type" value="Transcribed_RNA"/>
</dbReference>
<reference evidence="1" key="2">
    <citation type="journal article" date="2015" name="Fish Shellfish Immunol.">
        <title>Early steps in the European eel (Anguilla anguilla)-Vibrio vulnificus interaction in the gills: Role of the RtxA13 toxin.</title>
        <authorList>
            <person name="Callol A."/>
            <person name="Pajuelo D."/>
            <person name="Ebbesson L."/>
            <person name="Teles M."/>
            <person name="MacKenzie S."/>
            <person name="Amaro C."/>
        </authorList>
    </citation>
    <scope>NUCLEOTIDE SEQUENCE</scope>
</reference>
<reference evidence="1" key="1">
    <citation type="submission" date="2014-11" db="EMBL/GenBank/DDBJ databases">
        <authorList>
            <person name="Amaro Gonzalez C."/>
        </authorList>
    </citation>
    <scope>NUCLEOTIDE SEQUENCE</scope>
</reference>
<name>A0A0E9UIB7_ANGAN</name>